<dbReference type="Gene3D" id="6.10.340.10">
    <property type="match status" value="1"/>
</dbReference>
<dbReference type="Gene3D" id="1.10.287.130">
    <property type="match status" value="1"/>
</dbReference>
<dbReference type="SUPFAM" id="SSF55874">
    <property type="entry name" value="ATPase domain of HSP90 chaperone/DNA topoisomerase II/histidine kinase"/>
    <property type="match status" value="1"/>
</dbReference>
<feature type="compositionally biased region" description="Basic and acidic residues" evidence="12">
    <location>
        <begin position="619"/>
        <end position="630"/>
    </location>
</feature>
<dbReference type="OrthoDB" id="102628at2"/>
<comment type="catalytic activity">
    <reaction evidence="1">
        <text>ATP + protein L-histidine = ADP + protein N-phospho-L-histidine.</text>
        <dbReference type="EC" id="2.7.13.3"/>
    </reaction>
</comment>
<dbReference type="EMBL" id="OMOD01000150">
    <property type="protein sequence ID" value="SPF44776.1"/>
    <property type="molecule type" value="Genomic_DNA"/>
</dbReference>
<dbReference type="InterPro" id="IPR003594">
    <property type="entry name" value="HATPase_dom"/>
</dbReference>
<sequence>MGSGTSSWAERLHKNTESAALAIISPKPGLVPSLRLRTRFLLSMLVITAGLTATSLLLVRRAVEGRVRESIAEGLQNSVLTFQNFQQERESLLTREAELLADLPITRALMTTHDPATIQDASRDLWQLAASDMLVLADRRGVVVALHAKSSAFTRDMAQTSFTKTLDDEEANRWWYGGHHLYQTFVQPIYFGSRTDGSLLGYLVIGDEIDAKLAQEISKVAAGQVVLSYNGEILATTLTETQARSGSLRALVSGPAQAKPADVRLGDEHYLGTSLELSAPQATPIRVTVLGSYDKETQFLNSLNRMLLTLGLAAVLIGSLLVFLLSHTFTRPLANLVAGVRALERGDFHHPLDSRGNDEVAELTGAFDRMRASLLKTQRDLLEAEQLATIGRMASSISHDLRHSLAAITANAEFLCESGLSREQKEDLYQEVRAGVNRMTDLIDSLLEFARTRESLNPAYGSVCEPVRRAIQAVRQHPRHQGAVIEESLRGSGMAWFDGRKLERALYNLVLNACDAAPDTGGKIRVEIGETPEGTVIEVSDNGPGIAAPIRDRLFQPFVSYGKENGTGLGLTVVQKIIHDHNGKIETERRQGRTVFRILLPAPGDKESLPASGETLQAAERRDAAGGRGR</sequence>
<evidence type="ECO:0000313" key="17">
    <source>
        <dbReference type="Proteomes" id="UP000238701"/>
    </source>
</evidence>
<dbReference type="Pfam" id="PF00512">
    <property type="entry name" value="HisKA"/>
    <property type="match status" value="1"/>
</dbReference>
<keyword evidence="8" id="KW-0547">Nucleotide-binding</keyword>
<comment type="subcellular location">
    <subcellularLocation>
        <location evidence="2">Cell membrane</location>
        <topology evidence="2">Multi-pass membrane protein</topology>
    </subcellularLocation>
</comment>
<evidence type="ECO:0000256" key="2">
    <source>
        <dbReference type="ARBA" id="ARBA00004651"/>
    </source>
</evidence>
<evidence type="ECO:0000256" key="9">
    <source>
        <dbReference type="ARBA" id="ARBA00022777"/>
    </source>
</evidence>
<dbReference type="Pfam" id="PF14827">
    <property type="entry name" value="dCache_3"/>
    <property type="match status" value="1"/>
</dbReference>
<evidence type="ECO:0000256" key="7">
    <source>
        <dbReference type="ARBA" id="ARBA00022692"/>
    </source>
</evidence>
<keyword evidence="11 13" id="KW-1133">Transmembrane helix</keyword>
<dbReference type="AlphaFoldDB" id="A0A2U3KYL6"/>
<evidence type="ECO:0000256" key="11">
    <source>
        <dbReference type="ARBA" id="ARBA00022989"/>
    </source>
</evidence>
<evidence type="ECO:0000256" key="13">
    <source>
        <dbReference type="SAM" id="Phobius"/>
    </source>
</evidence>
<keyword evidence="9 16" id="KW-0418">Kinase</keyword>
<name>A0A2U3KYL6_9BACT</name>
<dbReference type="GO" id="GO:0005524">
    <property type="term" value="F:ATP binding"/>
    <property type="evidence" value="ECO:0007669"/>
    <property type="project" value="UniProtKB-KW"/>
</dbReference>
<dbReference type="GO" id="GO:0005886">
    <property type="term" value="C:plasma membrane"/>
    <property type="evidence" value="ECO:0007669"/>
    <property type="project" value="UniProtKB-SubCell"/>
</dbReference>
<dbReference type="InterPro" id="IPR004358">
    <property type="entry name" value="Sig_transdc_His_kin-like_C"/>
</dbReference>
<keyword evidence="13" id="KW-0472">Membrane</keyword>
<feature type="region of interest" description="Disordered" evidence="12">
    <location>
        <begin position="603"/>
        <end position="630"/>
    </location>
</feature>
<evidence type="ECO:0000256" key="12">
    <source>
        <dbReference type="SAM" id="MobiDB-lite"/>
    </source>
</evidence>
<dbReference type="Gene3D" id="3.30.565.10">
    <property type="entry name" value="Histidine kinase-like ATPase, C-terminal domain"/>
    <property type="match status" value="1"/>
</dbReference>
<dbReference type="PANTHER" id="PTHR44936">
    <property type="entry name" value="SENSOR PROTEIN CREC"/>
    <property type="match status" value="1"/>
</dbReference>
<dbReference type="SMART" id="SM00388">
    <property type="entry name" value="HisKA"/>
    <property type="match status" value="1"/>
</dbReference>
<keyword evidence="4" id="KW-1003">Cell membrane</keyword>
<evidence type="ECO:0000259" key="15">
    <source>
        <dbReference type="PROSITE" id="PS50885"/>
    </source>
</evidence>
<evidence type="ECO:0000256" key="10">
    <source>
        <dbReference type="ARBA" id="ARBA00022840"/>
    </source>
</evidence>
<dbReference type="Pfam" id="PF02518">
    <property type="entry name" value="HATPase_c"/>
    <property type="match status" value="1"/>
</dbReference>
<dbReference type="PRINTS" id="PR00344">
    <property type="entry name" value="BCTRLSENSOR"/>
</dbReference>
<proteinExistence type="predicted"/>
<dbReference type="PANTHER" id="PTHR44936:SF10">
    <property type="entry name" value="SENSOR PROTEIN RSTB"/>
    <property type="match status" value="1"/>
</dbReference>
<evidence type="ECO:0000313" key="16">
    <source>
        <dbReference type="EMBL" id="SPF44776.1"/>
    </source>
</evidence>
<keyword evidence="6" id="KW-0808">Transferase</keyword>
<evidence type="ECO:0000256" key="3">
    <source>
        <dbReference type="ARBA" id="ARBA00012438"/>
    </source>
</evidence>
<dbReference type="Pfam" id="PF00672">
    <property type="entry name" value="HAMP"/>
    <property type="match status" value="1"/>
</dbReference>
<dbReference type="SUPFAM" id="SSF158472">
    <property type="entry name" value="HAMP domain-like"/>
    <property type="match status" value="1"/>
</dbReference>
<dbReference type="InterPro" id="IPR005467">
    <property type="entry name" value="His_kinase_dom"/>
</dbReference>
<dbReference type="Proteomes" id="UP000238701">
    <property type="component" value="Unassembled WGS sequence"/>
</dbReference>
<dbReference type="GO" id="GO:0000155">
    <property type="term" value="F:phosphorelay sensor kinase activity"/>
    <property type="evidence" value="ECO:0007669"/>
    <property type="project" value="InterPro"/>
</dbReference>
<keyword evidence="7 13" id="KW-0812">Transmembrane</keyword>
<organism evidence="16 17">
    <name type="scientific">Candidatus Sulfotelmatobacter kueseliae</name>
    <dbReference type="NCBI Taxonomy" id="2042962"/>
    <lineage>
        <taxon>Bacteria</taxon>
        <taxon>Pseudomonadati</taxon>
        <taxon>Acidobacteriota</taxon>
        <taxon>Terriglobia</taxon>
        <taxon>Terriglobales</taxon>
        <taxon>Candidatus Korobacteraceae</taxon>
        <taxon>Candidatus Sulfotelmatobacter</taxon>
    </lineage>
</organism>
<dbReference type="CDD" id="cd00082">
    <property type="entry name" value="HisKA"/>
    <property type="match status" value="1"/>
</dbReference>
<keyword evidence="10" id="KW-0067">ATP-binding</keyword>
<dbReference type="PROSITE" id="PS50109">
    <property type="entry name" value="HIS_KIN"/>
    <property type="match status" value="1"/>
</dbReference>
<gene>
    <name evidence="16" type="ORF">SBA1_550141</name>
</gene>
<dbReference type="InterPro" id="IPR003660">
    <property type="entry name" value="HAMP_dom"/>
</dbReference>
<evidence type="ECO:0000256" key="5">
    <source>
        <dbReference type="ARBA" id="ARBA00022553"/>
    </source>
</evidence>
<feature type="domain" description="Histidine kinase" evidence="14">
    <location>
        <begin position="396"/>
        <end position="604"/>
    </location>
</feature>
<evidence type="ECO:0000259" key="14">
    <source>
        <dbReference type="PROSITE" id="PS50109"/>
    </source>
</evidence>
<dbReference type="SUPFAM" id="SSF47384">
    <property type="entry name" value="Homodimeric domain of signal transducing histidine kinase"/>
    <property type="match status" value="1"/>
</dbReference>
<dbReference type="PROSITE" id="PS50885">
    <property type="entry name" value="HAMP"/>
    <property type="match status" value="1"/>
</dbReference>
<accession>A0A2U3KYL6</accession>
<keyword evidence="5" id="KW-0597">Phosphoprotein</keyword>
<dbReference type="InterPro" id="IPR029151">
    <property type="entry name" value="Sensor-like_sf"/>
</dbReference>
<dbReference type="EC" id="2.7.13.3" evidence="3"/>
<dbReference type="CDD" id="cd06225">
    <property type="entry name" value="HAMP"/>
    <property type="match status" value="1"/>
</dbReference>
<dbReference type="InterPro" id="IPR036890">
    <property type="entry name" value="HATPase_C_sf"/>
</dbReference>
<evidence type="ECO:0000256" key="6">
    <source>
        <dbReference type="ARBA" id="ARBA00022679"/>
    </source>
</evidence>
<protein>
    <recommendedName>
        <fullName evidence="3">histidine kinase</fullName>
        <ecNumber evidence="3">2.7.13.3</ecNumber>
    </recommendedName>
</protein>
<evidence type="ECO:0000256" key="1">
    <source>
        <dbReference type="ARBA" id="ARBA00000085"/>
    </source>
</evidence>
<dbReference type="SUPFAM" id="SSF103190">
    <property type="entry name" value="Sensory domain-like"/>
    <property type="match status" value="1"/>
</dbReference>
<dbReference type="InterPro" id="IPR050980">
    <property type="entry name" value="2C_sensor_his_kinase"/>
</dbReference>
<dbReference type="SMART" id="SM00304">
    <property type="entry name" value="HAMP"/>
    <property type="match status" value="1"/>
</dbReference>
<dbReference type="Gene3D" id="3.30.450.20">
    <property type="entry name" value="PAS domain"/>
    <property type="match status" value="1"/>
</dbReference>
<dbReference type="InterPro" id="IPR036097">
    <property type="entry name" value="HisK_dim/P_sf"/>
</dbReference>
<feature type="domain" description="HAMP" evidence="15">
    <location>
        <begin position="327"/>
        <end position="379"/>
    </location>
</feature>
<feature type="transmembrane region" description="Helical" evidence="13">
    <location>
        <begin position="40"/>
        <end position="59"/>
    </location>
</feature>
<dbReference type="InterPro" id="IPR029150">
    <property type="entry name" value="dCache_3"/>
</dbReference>
<dbReference type="InterPro" id="IPR003661">
    <property type="entry name" value="HisK_dim/P_dom"/>
</dbReference>
<reference evidence="17" key="1">
    <citation type="submission" date="2018-02" db="EMBL/GenBank/DDBJ databases">
        <authorList>
            <person name="Hausmann B."/>
        </authorList>
    </citation>
    <scope>NUCLEOTIDE SEQUENCE [LARGE SCALE GENOMIC DNA]</scope>
    <source>
        <strain evidence="17">Peat soil MAG SbA1</strain>
    </source>
</reference>
<evidence type="ECO:0000256" key="4">
    <source>
        <dbReference type="ARBA" id="ARBA00022475"/>
    </source>
</evidence>
<feature type="transmembrane region" description="Helical" evidence="13">
    <location>
        <begin position="306"/>
        <end position="325"/>
    </location>
</feature>
<evidence type="ECO:0000256" key="8">
    <source>
        <dbReference type="ARBA" id="ARBA00022741"/>
    </source>
</evidence>
<dbReference type="SMART" id="SM00387">
    <property type="entry name" value="HATPase_c"/>
    <property type="match status" value="1"/>
</dbReference>